<proteinExistence type="predicted"/>
<evidence type="ECO:0000313" key="3">
    <source>
        <dbReference type="EMBL" id="MVT10010.1"/>
    </source>
</evidence>
<protein>
    <submittedName>
        <fullName evidence="3">Outer membrane beta-barrel protein</fullName>
    </submittedName>
</protein>
<dbReference type="RefSeq" id="WP_157307457.1">
    <property type="nucleotide sequence ID" value="NZ_WRXN01000007.1"/>
</dbReference>
<organism evidence="3 4">
    <name type="scientific">Chitinophaga tropicalis</name>
    <dbReference type="NCBI Taxonomy" id="2683588"/>
    <lineage>
        <taxon>Bacteria</taxon>
        <taxon>Pseudomonadati</taxon>
        <taxon>Bacteroidota</taxon>
        <taxon>Chitinophagia</taxon>
        <taxon>Chitinophagales</taxon>
        <taxon>Chitinophagaceae</taxon>
        <taxon>Chitinophaga</taxon>
    </lineage>
</organism>
<dbReference type="InterPro" id="IPR041700">
    <property type="entry name" value="OMP_b-brl_3"/>
</dbReference>
<evidence type="ECO:0000313" key="4">
    <source>
        <dbReference type="Proteomes" id="UP000461730"/>
    </source>
</evidence>
<keyword evidence="4" id="KW-1185">Reference proteome</keyword>
<accession>A0A7K1U6P3</accession>
<sequence length="944" mass="105761">MRSFLLVLLTLFAVVPCARGQQGNPVKSGVAEGILTDSVSGKGLASGTVSIYKVKDSSLVIFQLSATNGSFRFDLLPVSVPLELVISFMGYRRYIRHFTLAPQQKYDLGRIGMVRSDISLKEFTVAPERPPVQMNGDTLEFNADAFSMDKNAVVEDLLKRLPGVTVWGDGKITVFGKTVNNVLVDGKPFFGRDGTIATQNLPKNAVDKVQVYTDRDNQRSEQDSVMSVNIKLKKDKNSGYFGKIGAGYGTGNRYTADAMLSGFTPRSQLSIAGALNNINVTAPDVTTLMRNSSFKGVGINIEYQPNFDMEGLHKTTSAGLTFQHDFIPDPGPMKNNRIDGNYFLTNQQSEVLKNTVIRTTLNGDSALLNISRNTMQGTNRNQIFNANYGVKNETGEYYLSHQIALNDMISLSEQAGEVTNEKGIQRSINNSVFRQDRNSRDIIIKAGLNNINTMLKLDYILTLNRTHDRQLNKTEFHSLSDQELQAFFNRQYNNRSSLTSNELNARYALSKALWGDNKFRGTGLNLINEFKWDVRKENNIVGDLDTLQHSYAANNYLTNEMRTSNIDEKPGISLNRRFAKTFTNRYRKVWWITLTGQEQFFSQKNVAVKSYQNFSRTYTVFLPSASLLFENEQISDHRTSYTLKYSKRADYPTAGQLVPLIDSSNVYYQRMGNSALSPEVSNQLSLSIFFFSFRTNKLFDNYSLDISAGTVNNAFTDSSFYQPSGRTVSYTINRSGARFLRIDGNFYRAVKLDGHQFQIVGKASAMLNERPRYINAVLIQTSSLFGQGSVNVLYTCKDLFAFNIAEAVNVVSSGQSGAGGSMKNVVYKTTLSSSINLPARLTLSSNITFNHTTSTYLPARNFRIWNASLAWRLLEGNQGEVKFTAMDLLHQNNSVLNIGNYNAITTGTVNVLQQYFMLTVSYFPRKFGKRVKKPVGTFNELLKN</sequence>
<feature type="chain" id="PRO_5029599692" evidence="1">
    <location>
        <begin position="21"/>
        <end position="944"/>
    </location>
</feature>
<feature type="domain" description="Outer membrane protein beta-barrel" evidence="2">
    <location>
        <begin position="608"/>
        <end position="733"/>
    </location>
</feature>
<dbReference type="EMBL" id="WRXN01000007">
    <property type="protein sequence ID" value="MVT10010.1"/>
    <property type="molecule type" value="Genomic_DNA"/>
</dbReference>
<feature type="signal peptide" evidence="1">
    <location>
        <begin position="1"/>
        <end position="20"/>
    </location>
</feature>
<dbReference type="Pfam" id="PF14905">
    <property type="entry name" value="OMP_b-brl_3"/>
    <property type="match status" value="1"/>
</dbReference>
<evidence type="ECO:0000256" key="1">
    <source>
        <dbReference type="SAM" id="SignalP"/>
    </source>
</evidence>
<name>A0A7K1U6P3_9BACT</name>
<evidence type="ECO:0000259" key="2">
    <source>
        <dbReference type="Pfam" id="PF14905"/>
    </source>
</evidence>
<keyword evidence="1" id="KW-0732">Signal</keyword>
<dbReference type="SUPFAM" id="SSF56935">
    <property type="entry name" value="Porins"/>
    <property type="match status" value="2"/>
</dbReference>
<comment type="caution">
    <text evidence="3">The sequence shown here is derived from an EMBL/GenBank/DDBJ whole genome shotgun (WGS) entry which is preliminary data.</text>
</comment>
<dbReference type="AlphaFoldDB" id="A0A7K1U6P3"/>
<gene>
    <name evidence="3" type="ORF">GO493_17195</name>
</gene>
<dbReference type="Proteomes" id="UP000461730">
    <property type="component" value="Unassembled WGS sequence"/>
</dbReference>
<reference evidence="3 4" key="1">
    <citation type="submission" date="2019-12" db="EMBL/GenBank/DDBJ databases">
        <title>Chitinophaga sp. strain ysch24 (GDMCC 1.1355), whole genome shotgun sequence.</title>
        <authorList>
            <person name="Zhang X."/>
        </authorList>
    </citation>
    <scope>NUCLEOTIDE SEQUENCE [LARGE SCALE GENOMIC DNA]</scope>
    <source>
        <strain evidence="4">ysch24</strain>
    </source>
</reference>